<name>A0ABT1U778_9GAMM</name>
<dbReference type="InterPro" id="IPR011761">
    <property type="entry name" value="ATP-grasp"/>
</dbReference>
<evidence type="ECO:0000256" key="13">
    <source>
        <dbReference type="PROSITE-ProRule" id="PRU00409"/>
    </source>
</evidence>
<dbReference type="PANTHER" id="PTHR43472:SF1">
    <property type="entry name" value="PHOSPHORIBOSYLAMINE--GLYCINE LIGASE, CHLOROPLASTIC"/>
    <property type="match status" value="1"/>
</dbReference>
<dbReference type="PANTHER" id="PTHR43472">
    <property type="entry name" value="PHOSPHORIBOSYLAMINE--GLYCINE LIGASE"/>
    <property type="match status" value="1"/>
</dbReference>
<dbReference type="InterPro" id="IPR020559">
    <property type="entry name" value="PRibGlycinamide_synth_CS"/>
</dbReference>
<dbReference type="SUPFAM" id="SSF51246">
    <property type="entry name" value="Rudiment single hybrid motif"/>
    <property type="match status" value="1"/>
</dbReference>
<evidence type="ECO:0000256" key="3">
    <source>
        <dbReference type="ARBA" id="ARBA00005174"/>
    </source>
</evidence>
<comment type="cofactor">
    <cofactor evidence="2">
        <name>Mg(2+)</name>
        <dbReference type="ChEBI" id="CHEBI:18420"/>
    </cofactor>
</comment>
<dbReference type="Pfam" id="PF02843">
    <property type="entry name" value="GARS_C"/>
    <property type="match status" value="1"/>
</dbReference>
<evidence type="ECO:0000256" key="5">
    <source>
        <dbReference type="ARBA" id="ARBA00022598"/>
    </source>
</evidence>
<dbReference type="Proteomes" id="UP001524586">
    <property type="component" value="Unassembled WGS sequence"/>
</dbReference>
<evidence type="ECO:0000256" key="9">
    <source>
        <dbReference type="ARBA" id="ARBA00038345"/>
    </source>
</evidence>
<dbReference type="InterPro" id="IPR016185">
    <property type="entry name" value="PreATP-grasp_dom_sf"/>
</dbReference>
<dbReference type="InterPro" id="IPR020560">
    <property type="entry name" value="PRibGlycinamide_synth_C-dom"/>
</dbReference>
<proteinExistence type="inferred from homology"/>
<dbReference type="InterPro" id="IPR011054">
    <property type="entry name" value="Rudment_hybrid_motif"/>
</dbReference>
<dbReference type="InterPro" id="IPR000115">
    <property type="entry name" value="PRibGlycinamide_synth"/>
</dbReference>
<gene>
    <name evidence="12 15" type="primary">purD</name>
    <name evidence="15" type="ORF">NP596_14775</name>
</gene>
<dbReference type="InterPro" id="IPR013815">
    <property type="entry name" value="ATP_grasp_subdomain_1"/>
</dbReference>
<evidence type="ECO:0000256" key="11">
    <source>
        <dbReference type="ARBA" id="ARBA00042864"/>
    </source>
</evidence>
<evidence type="ECO:0000256" key="1">
    <source>
        <dbReference type="ARBA" id="ARBA00001936"/>
    </source>
</evidence>
<evidence type="ECO:0000256" key="6">
    <source>
        <dbReference type="ARBA" id="ARBA00022741"/>
    </source>
</evidence>
<evidence type="ECO:0000313" key="16">
    <source>
        <dbReference type="Proteomes" id="UP001524586"/>
    </source>
</evidence>
<dbReference type="EMBL" id="JANIBK010000093">
    <property type="protein sequence ID" value="MCQ8129721.1"/>
    <property type="molecule type" value="Genomic_DNA"/>
</dbReference>
<dbReference type="InterPro" id="IPR037123">
    <property type="entry name" value="PRibGlycinamide_synth_C_sf"/>
</dbReference>
<dbReference type="Gene3D" id="3.30.470.20">
    <property type="entry name" value="ATP-grasp fold, B domain"/>
    <property type="match status" value="1"/>
</dbReference>
<dbReference type="SUPFAM" id="SSF56059">
    <property type="entry name" value="Glutathione synthetase ATP-binding domain-like"/>
    <property type="match status" value="1"/>
</dbReference>
<evidence type="ECO:0000256" key="8">
    <source>
        <dbReference type="ARBA" id="ARBA00022840"/>
    </source>
</evidence>
<evidence type="ECO:0000313" key="15">
    <source>
        <dbReference type="EMBL" id="MCQ8129721.1"/>
    </source>
</evidence>
<dbReference type="Pfam" id="PF02844">
    <property type="entry name" value="GARS_N"/>
    <property type="match status" value="1"/>
</dbReference>
<dbReference type="HAMAP" id="MF_00138">
    <property type="entry name" value="GARS"/>
    <property type="match status" value="1"/>
</dbReference>
<comment type="caution">
    <text evidence="15">The sequence shown here is derived from an EMBL/GenBank/DDBJ whole genome shotgun (WGS) entry which is preliminary data.</text>
</comment>
<dbReference type="InterPro" id="IPR020562">
    <property type="entry name" value="PRibGlycinamide_synth_N"/>
</dbReference>
<dbReference type="PROSITE" id="PS50975">
    <property type="entry name" value="ATP_GRASP"/>
    <property type="match status" value="1"/>
</dbReference>
<keyword evidence="5 12" id="KW-0436">Ligase</keyword>
<evidence type="ECO:0000256" key="4">
    <source>
        <dbReference type="ARBA" id="ARBA00013255"/>
    </source>
</evidence>
<dbReference type="NCBIfam" id="TIGR00877">
    <property type="entry name" value="purD"/>
    <property type="match status" value="1"/>
</dbReference>
<dbReference type="Gene3D" id="3.90.600.10">
    <property type="entry name" value="Phosphoribosylglycinamide synthetase, C-terminal domain"/>
    <property type="match status" value="1"/>
</dbReference>
<dbReference type="GO" id="GO:0004637">
    <property type="term" value="F:phosphoribosylamine-glycine ligase activity"/>
    <property type="evidence" value="ECO:0007669"/>
    <property type="project" value="UniProtKB-EC"/>
</dbReference>
<dbReference type="InterPro" id="IPR020561">
    <property type="entry name" value="PRibGlycinamid_synth_ATP-grasp"/>
</dbReference>
<dbReference type="SUPFAM" id="SSF52440">
    <property type="entry name" value="PreATP-grasp domain"/>
    <property type="match status" value="1"/>
</dbReference>
<keyword evidence="8 13" id="KW-0067">ATP-binding</keyword>
<keyword evidence="6 13" id="KW-0547">Nucleotide-binding</keyword>
<keyword evidence="16" id="KW-1185">Reference proteome</keyword>
<feature type="domain" description="ATP-grasp" evidence="14">
    <location>
        <begin position="109"/>
        <end position="316"/>
    </location>
</feature>
<comment type="similarity">
    <text evidence="9 12">Belongs to the GARS family.</text>
</comment>
<comment type="catalytic activity">
    <reaction evidence="12">
        <text>5-phospho-beta-D-ribosylamine + glycine + ATP = N(1)-(5-phospho-beta-D-ribosyl)glycinamide + ADP + phosphate + H(+)</text>
        <dbReference type="Rhea" id="RHEA:17453"/>
        <dbReference type="ChEBI" id="CHEBI:15378"/>
        <dbReference type="ChEBI" id="CHEBI:30616"/>
        <dbReference type="ChEBI" id="CHEBI:43474"/>
        <dbReference type="ChEBI" id="CHEBI:57305"/>
        <dbReference type="ChEBI" id="CHEBI:58681"/>
        <dbReference type="ChEBI" id="CHEBI:143788"/>
        <dbReference type="ChEBI" id="CHEBI:456216"/>
        <dbReference type="EC" id="6.3.4.13"/>
    </reaction>
</comment>
<keyword evidence="7 12" id="KW-0658">Purine biosynthesis</keyword>
<dbReference type="PROSITE" id="PS00184">
    <property type="entry name" value="GARS"/>
    <property type="match status" value="1"/>
</dbReference>
<dbReference type="EC" id="6.3.4.13" evidence="4 12"/>
<dbReference type="RefSeq" id="WP_256616150.1">
    <property type="nucleotide sequence ID" value="NZ_JANIBK010000093.1"/>
</dbReference>
<evidence type="ECO:0000256" key="10">
    <source>
        <dbReference type="ARBA" id="ARBA00042242"/>
    </source>
</evidence>
<dbReference type="SMART" id="SM01210">
    <property type="entry name" value="GARS_C"/>
    <property type="match status" value="1"/>
</dbReference>
<sequence>MRILIVGSGGREHALAWKAKQSAHVSQVFVAPGNAGTALETGVENVAIQADDIAGLLNFAQARDIGLTIIGPEVPLVKGVVDAFNAAGLPCFGPTAQAAQLEGSKSFCKDFMARHGIPTADYQTFTDTEQAIAYIQRKGAPIVVKADGLAAGKGVIVAQTEQQAIDAVLDMLSGNSFGEAGHRVVIEEFLAGEEASFIVIADGLHALPMATSQDHKARDNGDQGPNTGGMGAYSPAPIVTPEIHQRVMDEVINPTLKGMRDDGNEYTGFLYAGLMIGKNGSIKVLEYNCRFGDPETQPIMMRLKSDLVELCQAALDKTLDQTGTEWDERPALGVVLAAGGYPDDYAKGRVISGLPAQENEDYKVFHAGTQQQDSEVVTAGGRVLCACALGDTIAQAQHKAYRLCRQINWQDMYYRTDIGFKAID</sequence>
<evidence type="ECO:0000256" key="7">
    <source>
        <dbReference type="ARBA" id="ARBA00022755"/>
    </source>
</evidence>
<dbReference type="Gene3D" id="3.30.1490.20">
    <property type="entry name" value="ATP-grasp fold, A domain"/>
    <property type="match status" value="1"/>
</dbReference>
<organism evidence="15 16">
    <name type="scientific">Methylomonas rivi</name>
    <dbReference type="NCBI Taxonomy" id="2952226"/>
    <lineage>
        <taxon>Bacteria</taxon>
        <taxon>Pseudomonadati</taxon>
        <taxon>Pseudomonadota</taxon>
        <taxon>Gammaproteobacteria</taxon>
        <taxon>Methylococcales</taxon>
        <taxon>Methylococcaceae</taxon>
        <taxon>Methylomonas</taxon>
    </lineage>
</organism>
<evidence type="ECO:0000256" key="12">
    <source>
        <dbReference type="HAMAP-Rule" id="MF_00138"/>
    </source>
</evidence>
<reference evidence="15 16" key="1">
    <citation type="submission" date="2022-07" db="EMBL/GenBank/DDBJ databases">
        <title>Methylomonas rivi sp. nov., Methylomonas rosea sp. nov., Methylomonas aureus sp. nov. and Methylomonas subterranea sp. nov., four novel methanotrophs isolated from a freshwater creek and the deep terrestrial subsurface.</title>
        <authorList>
            <person name="Abin C."/>
            <person name="Sankaranarayanan K."/>
            <person name="Garner C."/>
            <person name="Sindelar R."/>
            <person name="Kotary K."/>
            <person name="Garner R."/>
            <person name="Barclay S."/>
            <person name="Lawson P."/>
            <person name="Krumholz L."/>
        </authorList>
    </citation>
    <scope>NUCLEOTIDE SEQUENCE [LARGE SCALE GENOMIC DNA]</scope>
    <source>
        <strain evidence="15 16">WSC-6</strain>
    </source>
</reference>
<accession>A0ABT1U778</accession>
<protein>
    <recommendedName>
        <fullName evidence="4 12">Phosphoribosylamine--glycine ligase</fullName>
        <ecNumber evidence="4 12">6.3.4.13</ecNumber>
    </recommendedName>
    <alternativeName>
        <fullName evidence="12">GARS</fullName>
    </alternativeName>
    <alternativeName>
        <fullName evidence="10 12">Glycinamide ribonucleotide synthetase</fullName>
    </alternativeName>
    <alternativeName>
        <fullName evidence="11 12">Phosphoribosylglycinamide synthetase</fullName>
    </alternativeName>
</protein>
<comment type="cofactor">
    <cofactor evidence="1">
        <name>Mn(2+)</name>
        <dbReference type="ChEBI" id="CHEBI:29035"/>
    </cofactor>
</comment>
<dbReference type="Pfam" id="PF01071">
    <property type="entry name" value="GARS_A"/>
    <property type="match status" value="1"/>
</dbReference>
<evidence type="ECO:0000256" key="2">
    <source>
        <dbReference type="ARBA" id="ARBA00001946"/>
    </source>
</evidence>
<evidence type="ECO:0000259" key="14">
    <source>
        <dbReference type="PROSITE" id="PS50975"/>
    </source>
</evidence>
<comment type="pathway">
    <text evidence="3 12">Purine metabolism; IMP biosynthesis via de novo pathway; N(1)-(5-phospho-D-ribosyl)glycinamide from 5-phospho-alpha-D-ribose 1-diphosphate: step 2/2.</text>
</comment>
<dbReference type="SMART" id="SM01209">
    <property type="entry name" value="GARS_A"/>
    <property type="match status" value="1"/>
</dbReference>
<dbReference type="Gene3D" id="3.40.50.20">
    <property type="match status" value="1"/>
</dbReference>